<dbReference type="EMBL" id="CP003180">
    <property type="protein sequence ID" value="AEW06985.1"/>
    <property type="molecule type" value="Genomic_DNA"/>
</dbReference>
<sequence>MRDSLWLTFTEALVAGQVATARTAGVSLAAALARAGHPGLAHRVMTVLDTVDPPQPTGGPVVRGSPPPSWRWAPVLRLFLAGPQDTDAVRALTAVGYEIVPAVDAVDADAADALRVNLCRLVQQATGVALLPGWQHESEARLEAVVARRLGLAVHPVATWLACSPGR</sequence>
<dbReference type="Pfam" id="PF14359">
    <property type="entry name" value="DUF4406"/>
    <property type="match status" value="1"/>
</dbReference>
<dbReference type="InterPro" id="IPR025518">
    <property type="entry name" value="DUF4406"/>
</dbReference>
<reference evidence="1 2" key="2">
    <citation type="journal article" date="2012" name="Stand. Genomic Sci.">
        <title>Complete genome sequence of the moderately thermophilic mineral-sulfide-oxidizing firmicute Sulfobacillus acidophilus type strain (NAL(T)).</title>
        <authorList>
            <person name="Anderson I."/>
            <person name="Chertkov O."/>
            <person name="Chen A."/>
            <person name="Saunders E."/>
            <person name="Lapidus A."/>
            <person name="Nolan M."/>
            <person name="Lucas S."/>
            <person name="Hammon N."/>
            <person name="Deshpande S."/>
            <person name="Cheng J.F."/>
            <person name="Han C."/>
            <person name="Tapia R."/>
            <person name="Goodwin L.A."/>
            <person name="Pitluck S."/>
            <person name="Liolios K."/>
            <person name="Pagani I."/>
            <person name="Ivanova N."/>
            <person name="Mikhailova N."/>
            <person name="Pati A."/>
            <person name="Palaniappan K."/>
            <person name="Land M."/>
            <person name="Pan C."/>
            <person name="Rohde M."/>
            <person name="Pukall R."/>
            <person name="Goker M."/>
            <person name="Detter J.C."/>
            <person name="Woyke T."/>
            <person name="Bristow J."/>
            <person name="Eisen J.A."/>
            <person name="Markowitz V."/>
            <person name="Hugenholtz P."/>
            <person name="Kyrpides N.C."/>
            <person name="Klenk H.P."/>
            <person name="Mavromatis K."/>
        </authorList>
    </citation>
    <scope>NUCLEOTIDE SEQUENCE [LARGE SCALE GENOMIC DNA]</scope>
    <source>
        <strain evidence="2">ATCC 700253 / DSM 10332 / NAL</strain>
        <plasmid evidence="2">pSULAd1</plasmid>
    </source>
</reference>
<accession>G8U1Q7</accession>
<dbReference type="KEGG" id="sap:Sulac_3552"/>
<reference evidence="2" key="1">
    <citation type="submission" date="2011-12" db="EMBL/GenBank/DDBJ databases">
        <title>The complete genome of plasmid of Sulfobacillus acidophilus DSM 10332.</title>
        <authorList>
            <person name="Lucas S."/>
            <person name="Han J."/>
            <person name="Lapidus A."/>
            <person name="Bruce D."/>
            <person name="Goodwin L."/>
            <person name="Pitluck S."/>
            <person name="Peters L."/>
            <person name="Kyrpides N."/>
            <person name="Mavromatis K."/>
            <person name="Ivanova N."/>
            <person name="Mikhailova N."/>
            <person name="Chertkov O."/>
            <person name="Saunders E."/>
            <person name="Detter J.C."/>
            <person name="Tapia R."/>
            <person name="Han C."/>
            <person name="Land M."/>
            <person name="Hauser L."/>
            <person name="Markowitz V."/>
            <person name="Cheng J.-F."/>
            <person name="Hugenholtz P."/>
            <person name="Woyke T."/>
            <person name="Wu D."/>
            <person name="Pukall R."/>
            <person name="Gehrich-Schroeter G."/>
            <person name="Schneider S."/>
            <person name="Klenk H.-P."/>
            <person name="Eisen J.A."/>
        </authorList>
    </citation>
    <scope>NUCLEOTIDE SEQUENCE [LARGE SCALE GENOMIC DNA]</scope>
    <source>
        <strain evidence="2">ATCC 700253 / DSM 10332 / NAL</strain>
        <plasmid evidence="2">pSULAd1</plasmid>
    </source>
</reference>
<dbReference type="PATRIC" id="fig|679936.5.peg.3674"/>
<protein>
    <submittedName>
        <fullName evidence="1">Uncharacterized protein</fullName>
    </submittedName>
</protein>
<dbReference type="HOGENOM" id="CLU_1593702_0_0_9"/>
<keyword evidence="2" id="KW-1185">Reference proteome</keyword>
<gene>
    <name evidence="1" type="ordered locus">Sulac_3552</name>
</gene>
<dbReference type="Proteomes" id="UP000005439">
    <property type="component" value="Plasmid unnamed"/>
</dbReference>
<evidence type="ECO:0000313" key="2">
    <source>
        <dbReference type="Proteomes" id="UP000005439"/>
    </source>
</evidence>
<organism evidence="1 2">
    <name type="scientific">Sulfobacillus acidophilus (strain ATCC 700253 / DSM 10332 / NAL)</name>
    <dbReference type="NCBI Taxonomy" id="679936"/>
    <lineage>
        <taxon>Bacteria</taxon>
        <taxon>Bacillati</taxon>
        <taxon>Bacillota</taxon>
        <taxon>Clostridia</taxon>
        <taxon>Eubacteriales</taxon>
        <taxon>Clostridiales Family XVII. Incertae Sedis</taxon>
        <taxon>Sulfobacillus</taxon>
    </lineage>
</organism>
<dbReference type="AlphaFoldDB" id="G8U1Q7"/>
<proteinExistence type="predicted"/>
<keyword evidence="1" id="KW-0614">Plasmid</keyword>
<evidence type="ECO:0000313" key="1">
    <source>
        <dbReference type="EMBL" id="AEW06985.1"/>
    </source>
</evidence>
<geneLocation type="plasmid" evidence="2">
    <name>pSULAd1</name>
</geneLocation>
<name>G8U1Q7_SULAD</name>